<dbReference type="OrthoDB" id="367221at2759"/>
<sequence length="288" mass="31894">MGNEGNSRKRKYCWNNSTKQKSVEAGISGLLVTCDSHEKQAIAEAYNIIDHLMEDSQVLCGRINWYYMISTAATHGTHLTGYLEPVSSPKPMNTTAGGSSFVVMICRGDLLRNGDYNCSAAQPAGDCSDDDGSEEDVADSLKKICKEVRDNKEKVRRCKQRPTGVKNCLFITVRDANVVDLAERMVTYAQASRQCRYLQRVLPVEETADVNLKKLNDMILKCVSEHLKARDDGSFPSYAMEFKARNNDSIKKSDVLEMLGDAVNTVAPAAVVNLSGKFGLFRYLALVL</sequence>
<dbReference type="PANTHER" id="PTHR13452:SF10">
    <property type="entry name" value="THUMP DOMAIN-CONTAINING PROTEIN 1"/>
    <property type="match status" value="1"/>
</dbReference>
<dbReference type="Proteomes" id="UP000252519">
    <property type="component" value="Unassembled WGS sequence"/>
</dbReference>
<comment type="caution">
    <text evidence="1">The sequence shown here is derived from an EMBL/GenBank/DDBJ whole genome shotgun (WGS) entry which is preliminary data.</text>
</comment>
<dbReference type="CDD" id="cd11717">
    <property type="entry name" value="THUMP_THUMPD1_like"/>
    <property type="match status" value="1"/>
</dbReference>
<evidence type="ECO:0000313" key="1">
    <source>
        <dbReference type="EMBL" id="RCN43953.1"/>
    </source>
</evidence>
<proteinExistence type="predicted"/>
<dbReference type="Gene3D" id="3.30.2300.10">
    <property type="entry name" value="THUMP superfamily"/>
    <property type="match status" value="1"/>
</dbReference>
<dbReference type="STRING" id="29170.A0A368GHV6"/>
<accession>A0A368GHV6</accession>
<dbReference type="PANTHER" id="PTHR13452">
    <property type="entry name" value="THUMP DOMAIN CONTAINING PROTEIN 1-RELATED"/>
    <property type="match status" value="1"/>
</dbReference>
<gene>
    <name evidence="1" type="ORF">ANCCAN_10068</name>
</gene>
<evidence type="ECO:0000313" key="2">
    <source>
        <dbReference type="Proteomes" id="UP000252519"/>
    </source>
</evidence>
<dbReference type="EMBL" id="JOJR01000142">
    <property type="protein sequence ID" value="RCN43953.1"/>
    <property type="molecule type" value="Genomic_DNA"/>
</dbReference>
<name>A0A368GHV6_ANCCA</name>
<dbReference type="InterPro" id="IPR040183">
    <property type="entry name" value="THUMPD1-like"/>
</dbReference>
<keyword evidence="2" id="KW-1185">Reference proteome</keyword>
<organism evidence="1 2">
    <name type="scientific">Ancylostoma caninum</name>
    <name type="common">Dog hookworm</name>
    <dbReference type="NCBI Taxonomy" id="29170"/>
    <lineage>
        <taxon>Eukaryota</taxon>
        <taxon>Metazoa</taxon>
        <taxon>Ecdysozoa</taxon>
        <taxon>Nematoda</taxon>
        <taxon>Chromadorea</taxon>
        <taxon>Rhabditida</taxon>
        <taxon>Rhabditina</taxon>
        <taxon>Rhabditomorpha</taxon>
        <taxon>Strongyloidea</taxon>
        <taxon>Ancylostomatidae</taxon>
        <taxon>Ancylostomatinae</taxon>
        <taxon>Ancylostoma</taxon>
    </lineage>
</organism>
<dbReference type="SUPFAM" id="SSF143437">
    <property type="entry name" value="THUMP domain-like"/>
    <property type="match status" value="1"/>
</dbReference>
<protein>
    <submittedName>
        <fullName evidence="1">Uncharacterized protein</fullName>
    </submittedName>
</protein>
<dbReference type="GO" id="GO:0006400">
    <property type="term" value="P:tRNA modification"/>
    <property type="evidence" value="ECO:0007669"/>
    <property type="project" value="InterPro"/>
</dbReference>
<dbReference type="AlphaFoldDB" id="A0A368GHV6"/>
<dbReference type="GO" id="GO:0003723">
    <property type="term" value="F:RNA binding"/>
    <property type="evidence" value="ECO:0007669"/>
    <property type="project" value="InterPro"/>
</dbReference>
<reference evidence="1 2" key="1">
    <citation type="submission" date="2014-10" db="EMBL/GenBank/DDBJ databases">
        <title>Draft genome of the hookworm Ancylostoma caninum.</title>
        <authorList>
            <person name="Mitreva M."/>
        </authorList>
    </citation>
    <scope>NUCLEOTIDE SEQUENCE [LARGE SCALE GENOMIC DNA]</scope>
    <source>
        <strain evidence="1 2">Baltimore</strain>
    </source>
</reference>